<accession>A0A7G9YH07</accession>
<dbReference type="InterPro" id="IPR036280">
    <property type="entry name" value="Multihaem_cyt_sf"/>
</dbReference>
<dbReference type="Gene3D" id="3.90.10.10">
    <property type="entry name" value="Cytochrome C3"/>
    <property type="match status" value="1"/>
</dbReference>
<gene>
    <name evidence="1" type="ORF">POPKKDDM_00010</name>
</gene>
<protein>
    <submittedName>
        <fullName evidence="1">Uncharacterized protein</fullName>
    </submittedName>
</protein>
<dbReference type="SUPFAM" id="SSF48695">
    <property type="entry name" value="Multiheme cytochromes"/>
    <property type="match status" value="1"/>
</dbReference>
<name>A0A7G9YH07_9EURY</name>
<dbReference type="AlphaFoldDB" id="A0A7G9YH07"/>
<sequence length="264" mass="28591">MSTKTIFLCFAVIAIGIFMLPQTLSMFAGQHSWYDPKDDNGIPCEKCHWLESGELTGCAYGIHSPHRTAEMPFECVECHNVSMDVSYYFETGDVGEHTPAHAATTVSCLACHGDLFSNSTHTCTTCHADGFVSGGVNTMHVLAMNYGMGHTGCLKCHRDCDDPRDITAMRENVFINHVDTELSHPIEGHREFFLGMSGENTTKSESGLSDSNEACLGCHTSVGVNISWNRCTQIAVDIGKSGGEWEIGVMNGTGSSVTFISTDG</sequence>
<proteinExistence type="predicted"/>
<evidence type="ECO:0000313" key="1">
    <source>
        <dbReference type="EMBL" id="QNO47291.1"/>
    </source>
</evidence>
<dbReference type="EMBL" id="MT631255">
    <property type="protein sequence ID" value="QNO47291.1"/>
    <property type="molecule type" value="Genomic_DNA"/>
</dbReference>
<organism evidence="1">
    <name type="scientific">Candidatus Methanogaster sp. ANME-2c ERB4</name>
    <dbReference type="NCBI Taxonomy" id="2759911"/>
    <lineage>
        <taxon>Archaea</taxon>
        <taxon>Methanobacteriati</taxon>
        <taxon>Methanobacteriota</taxon>
        <taxon>Stenosarchaea group</taxon>
        <taxon>Methanomicrobia</taxon>
        <taxon>Methanosarcinales</taxon>
        <taxon>ANME-2 cluster</taxon>
        <taxon>Candidatus Methanogasteraceae</taxon>
        <taxon>Candidatus Methanogaster</taxon>
    </lineage>
</organism>
<reference evidence="1" key="1">
    <citation type="submission" date="2020-06" db="EMBL/GenBank/DDBJ databases">
        <title>Unique genomic features of the anaerobic methanotrophic archaea.</title>
        <authorList>
            <person name="Chadwick G.L."/>
            <person name="Skennerton C.T."/>
            <person name="Laso-Perez R."/>
            <person name="Leu A.O."/>
            <person name="Speth D.R."/>
            <person name="Yu H."/>
            <person name="Morgan-Lang C."/>
            <person name="Hatzenpichler R."/>
            <person name="Goudeau D."/>
            <person name="Malmstrom R."/>
            <person name="Brazelton W.J."/>
            <person name="Woyke T."/>
            <person name="Hallam S.J."/>
            <person name="Tyson G.W."/>
            <person name="Wegener G."/>
            <person name="Boetius A."/>
            <person name="Orphan V."/>
        </authorList>
    </citation>
    <scope>NUCLEOTIDE SEQUENCE</scope>
</reference>